<evidence type="ECO:0000256" key="9">
    <source>
        <dbReference type="PIRNR" id="PIRNR004862"/>
    </source>
</evidence>
<dbReference type="GO" id="GO:0071973">
    <property type="term" value="P:bacterial-type flagellum-dependent cell motility"/>
    <property type="evidence" value="ECO:0007669"/>
    <property type="project" value="InterPro"/>
</dbReference>
<name>F5R7U3_METUF</name>
<dbReference type="AlphaFoldDB" id="F5R7U3"/>
<evidence type="ECO:0000256" key="3">
    <source>
        <dbReference type="ARBA" id="ARBA00007971"/>
    </source>
</evidence>
<evidence type="ECO:0000259" key="12">
    <source>
        <dbReference type="Pfam" id="PF01514"/>
    </source>
</evidence>
<keyword evidence="15" id="KW-1185">Reference proteome</keyword>
<reference evidence="14 15" key="1">
    <citation type="journal article" date="2011" name="J. Bacteriol.">
        <title>Genome sequence of Methyloversatilis universalis FAM5T, a methylotrophic representative of the order Rhodocyclales.</title>
        <authorList>
            <person name="Kittichotirat W."/>
            <person name="Good N.M."/>
            <person name="Hall R."/>
            <person name="Bringel F."/>
            <person name="Lajus A."/>
            <person name="Medigue C."/>
            <person name="Smalley N.E."/>
            <person name="Beck D."/>
            <person name="Bumgarner R."/>
            <person name="Vuilleumier S."/>
            <person name="Kalyuzhnaya M.G."/>
        </authorList>
    </citation>
    <scope>NUCLEOTIDE SEQUENCE [LARGE SCALE GENOMIC DNA]</scope>
    <source>
        <strain evidence="15">ATCC BAA-1314 / JCM 13912 / FAM5</strain>
    </source>
</reference>
<evidence type="ECO:0000256" key="10">
    <source>
        <dbReference type="SAM" id="MobiDB-lite"/>
    </source>
</evidence>
<dbReference type="GO" id="GO:0005886">
    <property type="term" value="C:plasma membrane"/>
    <property type="evidence" value="ECO:0007669"/>
    <property type="project" value="UniProtKB-SubCell"/>
</dbReference>
<comment type="function">
    <text evidence="9">The M ring may be actively involved in energy transduction.</text>
</comment>
<dbReference type="InterPro" id="IPR043427">
    <property type="entry name" value="YscJ/FliF"/>
</dbReference>
<dbReference type="Proteomes" id="UP000005019">
    <property type="component" value="Unassembled WGS sequence"/>
</dbReference>
<dbReference type="PANTHER" id="PTHR30046:SF0">
    <property type="entry name" value="FLAGELLAR M-RING PROTEIN"/>
    <property type="match status" value="1"/>
</dbReference>
<keyword evidence="14" id="KW-0969">Cilium</keyword>
<evidence type="ECO:0000256" key="4">
    <source>
        <dbReference type="ARBA" id="ARBA00022475"/>
    </source>
</evidence>
<evidence type="ECO:0000259" key="13">
    <source>
        <dbReference type="Pfam" id="PF08345"/>
    </source>
</evidence>
<feature type="domain" description="Flagellar M-ring C-terminal" evidence="13">
    <location>
        <begin position="265"/>
        <end position="454"/>
    </location>
</feature>
<dbReference type="InterPro" id="IPR000067">
    <property type="entry name" value="FlgMring_FliF"/>
</dbReference>
<feature type="compositionally biased region" description="Low complexity" evidence="10">
    <location>
        <begin position="348"/>
        <end position="366"/>
    </location>
</feature>
<dbReference type="PIRSF" id="PIRSF004862">
    <property type="entry name" value="FliF"/>
    <property type="match status" value="1"/>
</dbReference>
<comment type="caution">
    <text evidence="14">The sequence shown here is derived from an EMBL/GenBank/DDBJ whole genome shotgun (WGS) entry which is preliminary data.</text>
</comment>
<feature type="region of interest" description="Disordered" evidence="10">
    <location>
        <begin position="305"/>
        <end position="371"/>
    </location>
</feature>
<keyword evidence="4" id="KW-1003">Cell membrane</keyword>
<dbReference type="PANTHER" id="PTHR30046">
    <property type="entry name" value="FLAGELLAR M-RING PROTEIN"/>
    <property type="match status" value="1"/>
</dbReference>
<evidence type="ECO:0000256" key="2">
    <source>
        <dbReference type="ARBA" id="ARBA00004651"/>
    </source>
</evidence>
<keyword evidence="6 11" id="KW-1133">Transmembrane helix</keyword>
<evidence type="ECO:0000256" key="11">
    <source>
        <dbReference type="SAM" id="Phobius"/>
    </source>
</evidence>
<feature type="transmembrane region" description="Helical" evidence="11">
    <location>
        <begin position="36"/>
        <end position="55"/>
    </location>
</feature>
<dbReference type="NCBIfam" id="TIGR00206">
    <property type="entry name" value="fliF"/>
    <property type="match status" value="1"/>
</dbReference>
<feature type="compositionally biased region" description="Polar residues" evidence="10">
    <location>
        <begin position="305"/>
        <end position="318"/>
    </location>
</feature>
<accession>F5R7U3</accession>
<evidence type="ECO:0000313" key="14">
    <source>
        <dbReference type="EMBL" id="EGK73154.1"/>
    </source>
</evidence>
<comment type="subcellular location">
    <subcellularLocation>
        <location evidence="1 9">Bacterial flagellum basal body</location>
    </subcellularLocation>
    <subcellularLocation>
        <location evidence="2">Cell membrane</location>
        <topology evidence="2">Multi-pass membrane protein</topology>
    </subcellularLocation>
</comment>
<feature type="compositionally biased region" description="Pro residues" evidence="10">
    <location>
        <begin position="330"/>
        <end position="347"/>
    </location>
</feature>
<evidence type="ECO:0000313" key="15">
    <source>
        <dbReference type="Proteomes" id="UP000005019"/>
    </source>
</evidence>
<dbReference type="GO" id="GO:0009431">
    <property type="term" value="C:bacterial-type flagellum basal body, MS ring"/>
    <property type="evidence" value="ECO:0007669"/>
    <property type="project" value="InterPro"/>
</dbReference>
<evidence type="ECO:0000256" key="8">
    <source>
        <dbReference type="ARBA" id="ARBA00023143"/>
    </source>
</evidence>
<evidence type="ECO:0000256" key="7">
    <source>
        <dbReference type="ARBA" id="ARBA00023136"/>
    </source>
</evidence>
<comment type="similarity">
    <text evidence="3 9">Belongs to the FliF family.</text>
</comment>
<dbReference type="eggNOG" id="COG1766">
    <property type="taxonomic scope" value="Bacteria"/>
</dbReference>
<keyword evidence="5 11" id="KW-0812">Transmembrane</keyword>
<feature type="region of interest" description="Disordered" evidence="10">
    <location>
        <begin position="506"/>
        <end position="536"/>
    </location>
</feature>
<sequence>MAEAVLDPNAAPSALPSTPLALAQQRLAAMPMQKKMALAGGLAMAIALLVGLLLWSRAPNYEVLFSNINDKDGGAIVAALQQANVPYKYSEGGHAILVPSQFVHDTRLKLAAQGLPRGGSVGFELMESQKLGQSQFSEQVTYQRALEGELARTIGTLAAVDGARVHLAIPKQSAFLRDDQKPSASVVVSLLGGRTLSPEQVGGIVHLVASSVPQLQPAAVSVLDQNGNLLSNNRDAKDNASLNPTQLKYVSEIEAATIRRIEGILEPLVGRGNYRVQTAADVDFNQAEQTAETYKPNPLPQAAIRSQQLSESVSNQPNAGGVPGALTNQPPAPATAPITTPPAPGTPAPATGAAGAQGAQAATSAAVPINSRKDSTTNYELDKTVQHVKQSVGQIKRLSVAVLVNQKVETDKDGKAVPVPLKDEEIQRITALAREAMGFNEARGDTLNVASAPFTAVAEPELDTPIWKDPETMGFARELIKYLLVAGVAAYLLLGVLRPLVRSLTTPADTEDEEPEVRDVTLDENGQPVGALQGGDAAQIEMSPEARAQLDFETKLGAAREYAKNDPKAVAEVIKHWVSGDE</sequence>
<feature type="domain" description="Flagellar M-ring N-terminal" evidence="12">
    <location>
        <begin position="57"/>
        <end position="231"/>
    </location>
</feature>
<gene>
    <name evidence="14" type="ORF">METUNv1_00325</name>
</gene>
<dbReference type="GO" id="GO:0003774">
    <property type="term" value="F:cytoskeletal motor activity"/>
    <property type="evidence" value="ECO:0007669"/>
    <property type="project" value="InterPro"/>
</dbReference>
<keyword evidence="14" id="KW-0966">Cell projection</keyword>
<dbReference type="Pfam" id="PF01514">
    <property type="entry name" value="YscJ_FliF"/>
    <property type="match status" value="1"/>
</dbReference>
<protein>
    <recommendedName>
        <fullName evidence="9">Flagellar M-ring protein</fullName>
    </recommendedName>
</protein>
<evidence type="ECO:0000256" key="6">
    <source>
        <dbReference type="ARBA" id="ARBA00022989"/>
    </source>
</evidence>
<evidence type="ECO:0000256" key="5">
    <source>
        <dbReference type="ARBA" id="ARBA00022692"/>
    </source>
</evidence>
<dbReference type="Gene3D" id="3.30.300.30">
    <property type="match status" value="1"/>
</dbReference>
<dbReference type="InterPro" id="IPR006182">
    <property type="entry name" value="FliF_N_dom"/>
</dbReference>
<proteinExistence type="inferred from homology"/>
<dbReference type="EMBL" id="AFHG01000029">
    <property type="protein sequence ID" value="EGK73154.1"/>
    <property type="molecule type" value="Genomic_DNA"/>
</dbReference>
<evidence type="ECO:0000256" key="1">
    <source>
        <dbReference type="ARBA" id="ARBA00004117"/>
    </source>
</evidence>
<dbReference type="InterPro" id="IPR045851">
    <property type="entry name" value="AMP-bd_C_sf"/>
</dbReference>
<organism evidence="14 15">
    <name type="scientific">Methyloversatilis universalis (strain ATCC BAA-1314 / DSM 25237 / JCM 13912 / CCUG 52030 / FAM5)</name>
    <dbReference type="NCBI Taxonomy" id="1000565"/>
    <lineage>
        <taxon>Bacteria</taxon>
        <taxon>Pseudomonadati</taxon>
        <taxon>Pseudomonadota</taxon>
        <taxon>Betaproteobacteria</taxon>
        <taxon>Nitrosomonadales</taxon>
        <taxon>Sterolibacteriaceae</taxon>
        <taxon>Methyloversatilis</taxon>
    </lineage>
</organism>
<keyword evidence="7 11" id="KW-0472">Membrane</keyword>
<dbReference type="PRINTS" id="PR01009">
    <property type="entry name" value="FLGMRINGFLIF"/>
</dbReference>
<dbReference type="InterPro" id="IPR013556">
    <property type="entry name" value="Flag_M-ring_C"/>
</dbReference>
<keyword evidence="8 9" id="KW-0975">Bacterial flagellum</keyword>
<dbReference type="STRING" id="1000565.METUNv1_00325"/>
<dbReference type="OrthoDB" id="8554211at2"/>
<dbReference type="RefSeq" id="WP_008058184.1">
    <property type="nucleotide sequence ID" value="NZ_AFHG01000029.1"/>
</dbReference>
<keyword evidence="14" id="KW-0282">Flagellum</keyword>
<dbReference type="Pfam" id="PF08345">
    <property type="entry name" value="YscJ_FliF_C"/>
    <property type="match status" value="1"/>
</dbReference>